<evidence type="ECO:0000313" key="3">
    <source>
        <dbReference type="Proteomes" id="UP001457282"/>
    </source>
</evidence>
<accession>A0AAW1WGA5</accession>
<feature type="compositionally biased region" description="Basic and acidic residues" evidence="1">
    <location>
        <begin position="100"/>
        <end position="110"/>
    </location>
</feature>
<comment type="caution">
    <text evidence="2">The sequence shown here is derived from an EMBL/GenBank/DDBJ whole genome shotgun (WGS) entry which is preliminary data.</text>
</comment>
<proteinExistence type="predicted"/>
<evidence type="ECO:0000256" key="1">
    <source>
        <dbReference type="SAM" id="MobiDB-lite"/>
    </source>
</evidence>
<organism evidence="2 3">
    <name type="scientific">Rubus argutus</name>
    <name type="common">Southern blackberry</name>
    <dbReference type="NCBI Taxonomy" id="59490"/>
    <lineage>
        <taxon>Eukaryota</taxon>
        <taxon>Viridiplantae</taxon>
        <taxon>Streptophyta</taxon>
        <taxon>Embryophyta</taxon>
        <taxon>Tracheophyta</taxon>
        <taxon>Spermatophyta</taxon>
        <taxon>Magnoliopsida</taxon>
        <taxon>eudicotyledons</taxon>
        <taxon>Gunneridae</taxon>
        <taxon>Pentapetalae</taxon>
        <taxon>rosids</taxon>
        <taxon>fabids</taxon>
        <taxon>Rosales</taxon>
        <taxon>Rosaceae</taxon>
        <taxon>Rosoideae</taxon>
        <taxon>Rosoideae incertae sedis</taxon>
        <taxon>Rubus</taxon>
    </lineage>
</organism>
<sequence>MAASLPHSHHGKPIFNCSASLPSPWSPNPEQTTALYTTDTSRPLLTVTMPLIQIHHYFAAHNNLPAIHHKQNPSPSRVSSAPAPSTPLQNHAGAIAVAALKKEKEPRPSREATCAQTGDPKSTPFLPPSSQASRSSAVAISKL</sequence>
<reference evidence="2 3" key="1">
    <citation type="journal article" date="2023" name="G3 (Bethesda)">
        <title>A chromosome-length genome assembly and annotation of blackberry (Rubus argutus, cv. 'Hillquist').</title>
        <authorList>
            <person name="Bruna T."/>
            <person name="Aryal R."/>
            <person name="Dudchenko O."/>
            <person name="Sargent D.J."/>
            <person name="Mead D."/>
            <person name="Buti M."/>
            <person name="Cavallini A."/>
            <person name="Hytonen T."/>
            <person name="Andres J."/>
            <person name="Pham M."/>
            <person name="Weisz D."/>
            <person name="Mascagni F."/>
            <person name="Usai G."/>
            <person name="Natali L."/>
            <person name="Bassil N."/>
            <person name="Fernandez G.E."/>
            <person name="Lomsadze A."/>
            <person name="Armour M."/>
            <person name="Olukolu B."/>
            <person name="Poorten T."/>
            <person name="Britton C."/>
            <person name="Davik J."/>
            <person name="Ashrafi H."/>
            <person name="Aiden E.L."/>
            <person name="Borodovsky M."/>
            <person name="Worthington M."/>
        </authorList>
    </citation>
    <scope>NUCLEOTIDE SEQUENCE [LARGE SCALE GENOMIC DNA]</scope>
    <source>
        <strain evidence="2">PI 553951</strain>
    </source>
</reference>
<dbReference type="EMBL" id="JBEDUW010000006">
    <property type="protein sequence ID" value="KAK9923577.1"/>
    <property type="molecule type" value="Genomic_DNA"/>
</dbReference>
<feature type="compositionally biased region" description="Low complexity" evidence="1">
    <location>
        <begin position="73"/>
        <end position="87"/>
    </location>
</feature>
<feature type="compositionally biased region" description="Polar residues" evidence="1">
    <location>
        <begin position="128"/>
        <end position="143"/>
    </location>
</feature>
<evidence type="ECO:0000313" key="2">
    <source>
        <dbReference type="EMBL" id="KAK9923577.1"/>
    </source>
</evidence>
<name>A0AAW1WGA5_RUBAR</name>
<gene>
    <name evidence="2" type="ORF">M0R45_031986</name>
</gene>
<protein>
    <submittedName>
        <fullName evidence="2">Uncharacterized protein</fullName>
    </submittedName>
</protein>
<keyword evidence="3" id="KW-1185">Reference proteome</keyword>
<dbReference type="Proteomes" id="UP001457282">
    <property type="component" value="Unassembled WGS sequence"/>
</dbReference>
<feature type="region of interest" description="Disordered" evidence="1">
    <location>
        <begin position="66"/>
        <end position="143"/>
    </location>
</feature>
<dbReference type="AlphaFoldDB" id="A0AAW1WGA5"/>